<dbReference type="SUPFAM" id="SSF47413">
    <property type="entry name" value="lambda repressor-like DNA-binding domains"/>
    <property type="match status" value="1"/>
</dbReference>
<dbReference type="InterPro" id="IPR010982">
    <property type="entry name" value="Lambda_DNA-bd_dom_sf"/>
</dbReference>
<organism evidence="2 3">
    <name type="scientific">Streptantibioticus parmotrematis</name>
    <dbReference type="NCBI Taxonomy" id="2873249"/>
    <lineage>
        <taxon>Bacteria</taxon>
        <taxon>Bacillati</taxon>
        <taxon>Actinomycetota</taxon>
        <taxon>Actinomycetes</taxon>
        <taxon>Kitasatosporales</taxon>
        <taxon>Streptomycetaceae</taxon>
        <taxon>Streptantibioticus</taxon>
    </lineage>
</organism>
<sequence length="265" mass="29116">MSGSFNLALQAAEALRMLGQDLREVQKNSGMTGRSLASAASWHESKVSRLENGRSLPQPADIRAWILLCGAEDRADELLGKARAIERDQARHRWARPGAGNARWQKARSLRLYAPSIVPECLRTAAYHRAVLPSLSSADASVVPQALPDHADIHVIVEEDSITRRIGDAAVLAGQVEHLLSLAASHRIRLGVIPRETDRTTRWRTEPFTIIDDEQVHLVLTPGPEVVRSTTGIAAYEALFNEYAAVAEYSWDGYGRPVAAARFLS</sequence>
<feature type="domain" description="DUF5753" evidence="1">
    <location>
        <begin position="105"/>
        <end position="247"/>
    </location>
</feature>
<dbReference type="Gene3D" id="1.10.260.40">
    <property type="entry name" value="lambda repressor-like DNA-binding domains"/>
    <property type="match status" value="1"/>
</dbReference>
<evidence type="ECO:0000313" key="2">
    <source>
        <dbReference type="EMBL" id="MBY8884793.1"/>
    </source>
</evidence>
<evidence type="ECO:0000259" key="1">
    <source>
        <dbReference type="Pfam" id="PF19054"/>
    </source>
</evidence>
<proteinExistence type="predicted"/>
<reference evidence="2 3" key="1">
    <citation type="submission" date="2021-08" db="EMBL/GenBank/DDBJ databases">
        <title>Streptomyces sp. PTM05 isolated from lichen.</title>
        <authorList>
            <person name="Somphong A."/>
            <person name="Phongsopitanun W."/>
            <person name="Tanasupawat S."/>
        </authorList>
    </citation>
    <scope>NUCLEOTIDE SEQUENCE [LARGE SCALE GENOMIC DNA]</scope>
    <source>
        <strain evidence="2 3">Ptm05</strain>
    </source>
</reference>
<dbReference type="EMBL" id="JAINVZ010000004">
    <property type="protein sequence ID" value="MBY8884793.1"/>
    <property type="molecule type" value="Genomic_DNA"/>
</dbReference>
<dbReference type="InterPro" id="IPR001387">
    <property type="entry name" value="Cro/C1-type_HTH"/>
</dbReference>
<protein>
    <submittedName>
        <fullName evidence="2">Helix-turn-helix domain-containing protein</fullName>
    </submittedName>
</protein>
<gene>
    <name evidence="2" type="ORF">K7472_08030</name>
</gene>
<dbReference type="Pfam" id="PF19054">
    <property type="entry name" value="DUF5753"/>
    <property type="match status" value="1"/>
</dbReference>
<dbReference type="Pfam" id="PF13560">
    <property type="entry name" value="HTH_31"/>
    <property type="match status" value="1"/>
</dbReference>
<dbReference type="InterPro" id="IPR043917">
    <property type="entry name" value="DUF5753"/>
</dbReference>
<dbReference type="CDD" id="cd00093">
    <property type="entry name" value="HTH_XRE"/>
    <property type="match status" value="1"/>
</dbReference>
<dbReference type="RefSeq" id="WP_222975546.1">
    <property type="nucleotide sequence ID" value="NZ_JAINVZ010000004.1"/>
</dbReference>
<keyword evidence="3" id="KW-1185">Reference proteome</keyword>
<comment type="caution">
    <text evidence="2">The sequence shown here is derived from an EMBL/GenBank/DDBJ whole genome shotgun (WGS) entry which is preliminary data.</text>
</comment>
<name>A0ABS7QPD4_9ACTN</name>
<accession>A0ABS7QPD4</accession>
<evidence type="ECO:0000313" key="3">
    <source>
        <dbReference type="Proteomes" id="UP001198565"/>
    </source>
</evidence>
<dbReference type="Proteomes" id="UP001198565">
    <property type="component" value="Unassembled WGS sequence"/>
</dbReference>